<protein>
    <recommendedName>
        <fullName evidence="3">DUF4412 domain-containing protein</fullName>
    </recommendedName>
</protein>
<organism evidence="1 2">
    <name type="scientific">Flavobacterium psychroterrae</name>
    <dbReference type="NCBI Taxonomy" id="2133767"/>
    <lineage>
        <taxon>Bacteria</taxon>
        <taxon>Pseudomonadati</taxon>
        <taxon>Bacteroidota</taxon>
        <taxon>Flavobacteriia</taxon>
        <taxon>Flavobacteriales</taxon>
        <taxon>Flavobacteriaceae</taxon>
        <taxon>Flavobacterium</taxon>
    </lineage>
</organism>
<name>A0ABS5PI48_9FLAO</name>
<accession>A0ABS5PI48</accession>
<evidence type="ECO:0000313" key="2">
    <source>
        <dbReference type="Proteomes" id="UP000722625"/>
    </source>
</evidence>
<gene>
    <name evidence="1" type="ORF">KHA90_21325</name>
</gene>
<dbReference type="Proteomes" id="UP000722625">
    <property type="component" value="Unassembled WGS sequence"/>
</dbReference>
<proteinExistence type="predicted"/>
<evidence type="ECO:0000313" key="1">
    <source>
        <dbReference type="EMBL" id="MBS7233558.1"/>
    </source>
</evidence>
<dbReference type="EMBL" id="JAGYVZ010000027">
    <property type="protein sequence ID" value="MBS7233558.1"/>
    <property type="molecule type" value="Genomic_DNA"/>
</dbReference>
<keyword evidence="2" id="KW-1185">Reference proteome</keyword>
<reference evidence="1 2" key="1">
    <citation type="journal article" date="2018" name="Int. J. Syst. Evol. Microbiol.">
        <title>Flavobacterium chryseum sp. nov. and Flavobacterium psychroterrae sp. nov., novel environmental bacteria isolated from Antarctica.</title>
        <authorList>
            <person name="Kralova S."/>
            <person name="Svec P."/>
            <person name="Busse H.J."/>
            <person name="Stankova E."/>
            <person name="Vaczi P."/>
            <person name="Sedlacek I."/>
        </authorList>
    </citation>
    <scope>NUCLEOTIDE SEQUENCE [LARGE SCALE GENOMIC DNA]</scope>
    <source>
        <strain evidence="1 2">CCM 8827</strain>
    </source>
</reference>
<comment type="caution">
    <text evidence="1">The sequence shown here is derived from an EMBL/GenBank/DDBJ whole genome shotgun (WGS) entry which is preliminary data.</text>
</comment>
<evidence type="ECO:0008006" key="3">
    <source>
        <dbReference type="Google" id="ProtNLM"/>
    </source>
</evidence>
<sequence length="450" mass="52000">MKHLLSIIFILTLSFQGFSQKKTKKKTKPKTTKVAQNTVVEEIYVKEEPLTIDTLRITAGKKYVLIIDVDQYTGRSNVDLANPDNSEQIELKKNFEKDPLEIINIRKYTYVIFNNKQTLDISVDGQSYKSIAYWSGKMNDAVKVREGAKMATEFVSEQVGGKKESSYVINNRKYKKEVASLTSKNKITAKSKEVMNAVLASVNMPFSDIKEDDATIFKQPNTKVKTIDSYIINKKGSKIPLKSIALNENGQPSIIKYFNRDGQETSKNIYIYKDGILTTIVKNDQVSYTINYDDNKMISTENVGDANETKITWLENGKLMQKSYTLMKDDKFAYMNSFAEEKMENNCTVYYINNVVWTRNCSSQTNVFPFTHKYTSYQNGSVLQFRKSKIEKKGDKTFEKYYSEAELETENDNYKFFGTFQFNDHNLVDNYNFTKSDISQTIKIDYTYYQ</sequence>
<dbReference type="RefSeq" id="WP_213306308.1">
    <property type="nucleotide sequence ID" value="NZ_JAGYVZ010000027.1"/>
</dbReference>